<dbReference type="InterPro" id="IPR003661">
    <property type="entry name" value="HisK_dim/P_dom"/>
</dbReference>
<gene>
    <name evidence="13" type="ORF">CRN52_23940</name>
</gene>
<dbReference type="EMBL" id="PDGH01000146">
    <property type="protein sequence ID" value="POB42032.1"/>
    <property type="molecule type" value="Genomic_DNA"/>
</dbReference>
<evidence type="ECO:0000256" key="1">
    <source>
        <dbReference type="ARBA" id="ARBA00000085"/>
    </source>
</evidence>
<dbReference type="InterPro" id="IPR050980">
    <property type="entry name" value="2C_sensor_his_kinase"/>
</dbReference>
<keyword evidence="10" id="KW-0812">Transmembrane</keyword>
<evidence type="ECO:0000259" key="11">
    <source>
        <dbReference type="PROSITE" id="PS50109"/>
    </source>
</evidence>
<dbReference type="Gene3D" id="3.30.565.10">
    <property type="entry name" value="Histidine kinase-like ATPase, C-terminal domain"/>
    <property type="match status" value="1"/>
</dbReference>
<evidence type="ECO:0000259" key="12">
    <source>
        <dbReference type="PROSITE" id="PS50885"/>
    </source>
</evidence>
<dbReference type="SMART" id="SM00387">
    <property type="entry name" value="HATPase_c"/>
    <property type="match status" value="1"/>
</dbReference>
<dbReference type="CDD" id="cd06225">
    <property type="entry name" value="HAMP"/>
    <property type="match status" value="1"/>
</dbReference>
<keyword evidence="8 13" id="KW-0418">Kinase</keyword>
<reference evidence="13 14" key="1">
    <citation type="journal article" date="2018" name="Front. Microbiol.">
        <title>Phylogeny of Vibrio vulnificus from the Analysis of the Core-Genome: Implications for Intra-Species Taxonomy.</title>
        <authorList>
            <person name="Roig F.J."/>
            <person name="Gonzalez-Candelas F."/>
            <person name="Sanjuan E."/>
            <person name="Fouz B."/>
            <person name="Feil E.J."/>
            <person name="Llorens C."/>
            <person name="Baker-Austin C."/>
            <person name="Oliver J.D."/>
            <person name="Danin-Poleg Y."/>
            <person name="Gibas C.J."/>
            <person name="Kashi Y."/>
            <person name="Gulig P.A."/>
            <person name="Morrison S.S."/>
            <person name="Amaro C."/>
        </authorList>
    </citation>
    <scope>NUCLEOTIDE SEQUENCE [LARGE SCALE GENOMIC DNA]</scope>
    <source>
        <strain evidence="13 14">CECT4608</strain>
    </source>
</reference>
<evidence type="ECO:0000256" key="2">
    <source>
        <dbReference type="ARBA" id="ARBA00004651"/>
    </source>
</evidence>
<keyword evidence="10" id="KW-0472">Membrane</keyword>
<dbReference type="AlphaFoldDB" id="A0A2S3QVZ3"/>
<dbReference type="InterPro" id="IPR005467">
    <property type="entry name" value="His_kinase_dom"/>
</dbReference>
<evidence type="ECO:0000256" key="3">
    <source>
        <dbReference type="ARBA" id="ARBA00012438"/>
    </source>
</evidence>
<dbReference type="CDD" id="cd00082">
    <property type="entry name" value="HisKA"/>
    <property type="match status" value="1"/>
</dbReference>
<dbReference type="GO" id="GO:0005524">
    <property type="term" value="F:ATP binding"/>
    <property type="evidence" value="ECO:0007669"/>
    <property type="project" value="UniProtKB-KW"/>
</dbReference>
<evidence type="ECO:0000256" key="7">
    <source>
        <dbReference type="ARBA" id="ARBA00022741"/>
    </source>
</evidence>
<dbReference type="GO" id="GO:0005886">
    <property type="term" value="C:plasma membrane"/>
    <property type="evidence" value="ECO:0007669"/>
    <property type="project" value="UniProtKB-SubCell"/>
</dbReference>
<keyword evidence="9" id="KW-0067">ATP-binding</keyword>
<dbReference type="InterPro" id="IPR003660">
    <property type="entry name" value="HAMP_dom"/>
</dbReference>
<dbReference type="SMART" id="SM00304">
    <property type="entry name" value="HAMP"/>
    <property type="match status" value="1"/>
</dbReference>
<comment type="caution">
    <text evidence="13">The sequence shown here is derived from an EMBL/GenBank/DDBJ whole genome shotgun (WGS) entry which is preliminary data.</text>
</comment>
<organism evidence="13 14">
    <name type="scientific">Vibrio vulnificus</name>
    <dbReference type="NCBI Taxonomy" id="672"/>
    <lineage>
        <taxon>Bacteria</taxon>
        <taxon>Pseudomonadati</taxon>
        <taxon>Pseudomonadota</taxon>
        <taxon>Gammaproteobacteria</taxon>
        <taxon>Vibrionales</taxon>
        <taxon>Vibrionaceae</taxon>
        <taxon>Vibrio</taxon>
    </lineage>
</organism>
<dbReference type="InterPro" id="IPR003594">
    <property type="entry name" value="HATPase_dom"/>
</dbReference>
<keyword evidence="6" id="KW-0808">Transferase</keyword>
<protein>
    <recommendedName>
        <fullName evidence="3">histidine kinase</fullName>
        <ecNumber evidence="3">2.7.13.3</ecNumber>
    </recommendedName>
</protein>
<comment type="subcellular location">
    <subcellularLocation>
        <location evidence="2">Cell membrane</location>
        <topology evidence="2">Multi-pass membrane protein</topology>
    </subcellularLocation>
</comment>
<evidence type="ECO:0000256" key="9">
    <source>
        <dbReference type="ARBA" id="ARBA00022840"/>
    </source>
</evidence>
<keyword evidence="10" id="KW-1133">Transmembrane helix</keyword>
<evidence type="ECO:0000256" key="5">
    <source>
        <dbReference type="ARBA" id="ARBA00022553"/>
    </source>
</evidence>
<dbReference type="InterPro" id="IPR004358">
    <property type="entry name" value="Sig_transdc_His_kin-like_C"/>
</dbReference>
<dbReference type="SUPFAM" id="SSF47384">
    <property type="entry name" value="Homodimeric domain of signal transducing histidine kinase"/>
    <property type="match status" value="1"/>
</dbReference>
<evidence type="ECO:0000313" key="13">
    <source>
        <dbReference type="EMBL" id="POB42032.1"/>
    </source>
</evidence>
<evidence type="ECO:0000313" key="14">
    <source>
        <dbReference type="Proteomes" id="UP000237466"/>
    </source>
</evidence>
<proteinExistence type="predicted"/>
<dbReference type="PROSITE" id="PS50885">
    <property type="entry name" value="HAMP"/>
    <property type="match status" value="1"/>
</dbReference>
<dbReference type="SUPFAM" id="SSF55874">
    <property type="entry name" value="ATPase domain of HSP90 chaperone/DNA topoisomerase II/histidine kinase"/>
    <property type="match status" value="1"/>
</dbReference>
<feature type="domain" description="HAMP" evidence="12">
    <location>
        <begin position="261"/>
        <end position="313"/>
    </location>
</feature>
<keyword evidence="4" id="KW-1003">Cell membrane</keyword>
<dbReference type="Pfam" id="PF02518">
    <property type="entry name" value="HATPase_c"/>
    <property type="match status" value="1"/>
</dbReference>
<keyword evidence="7" id="KW-0547">Nucleotide-binding</keyword>
<dbReference type="PRINTS" id="PR00344">
    <property type="entry name" value="BCTRLSENSOR"/>
</dbReference>
<comment type="catalytic activity">
    <reaction evidence="1">
        <text>ATP + protein L-histidine = ADP + protein N-phospho-L-histidine.</text>
        <dbReference type="EC" id="2.7.13.3"/>
    </reaction>
</comment>
<evidence type="ECO:0000256" key="6">
    <source>
        <dbReference type="ARBA" id="ARBA00022679"/>
    </source>
</evidence>
<dbReference type="InterPro" id="IPR036097">
    <property type="entry name" value="HisK_dim/P_sf"/>
</dbReference>
<dbReference type="EC" id="2.7.13.3" evidence="3"/>
<dbReference type="SMART" id="SM00388">
    <property type="entry name" value="HisKA"/>
    <property type="match status" value="1"/>
</dbReference>
<dbReference type="PROSITE" id="PS50109">
    <property type="entry name" value="HIS_KIN"/>
    <property type="match status" value="1"/>
</dbReference>
<evidence type="ECO:0000256" key="4">
    <source>
        <dbReference type="ARBA" id="ARBA00022475"/>
    </source>
</evidence>
<feature type="transmembrane region" description="Helical" evidence="10">
    <location>
        <begin position="12"/>
        <end position="30"/>
    </location>
</feature>
<dbReference type="Pfam" id="PF00512">
    <property type="entry name" value="HisKA"/>
    <property type="match status" value="1"/>
</dbReference>
<dbReference type="GO" id="GO:0000155">
    <property type="term" value="F:phosphorelay sensor kinase activity"/>
    <property type="evidence" value="ECO:0007669"/>
    <property type="project" value="InterPro"/>
</dbReference>
<accession>A0A2S3QVZ3</accession>
<sequence length="544" mass="61548">MCLFLGGFNMIRAFAILWLAVFVPTTLLIIPSGVNPVLKLNEQFSEDFYKPIYRVNFEVLSNKLLQQPTTQWQQTIDHYAKSFAYPVKLQPLADYQADNTIYASLQQGQVTFLYADPMALLQRVGDSDQVLYIALNESTEHAVLNQAKGTLSLAIEDLRQLPKSEWKNTLAQTNAKLPVHISLTNETQLSETAKLALLNSPDEIVSYINDEGRVELLAPIDDDLWLHVQDNLSQAVQLKLSTTIALMFFLLISLALILWVYPLWRDLTRLVATATEFGQGKLSQRARASKLSVVSQLSDSFNNMADNIESLIARQRELTNAVAHDLRTPLYRLRFAIEMLEDPHTSDAQKEKYQRALHTSIDDLDHLINQNLLLSRYNRIADITHFSPCCFARELLNEIDDFKLQHPDLDIQFYCAPELKQHRMFIDNKGLMRAVKNLLTNASRFAQSTIIVSFKCSGSAFHITVEDDGQGVPNEHAERIFEPFTQLDNQARSSEKGHGLGLAIVKQIMLWHKGNAKVVSSTLGGAAFELQWPELHPNTAESEL</sequence>
<evidence type="ECO:0000256" key="8">
    <source>
        <dbReference type="ARBA" id="ARBA00022777"/>
    </source>
</evidence>
<feature type="transmembrane region" description="Helical" evidence="10">
    <location>
        <begin position="244"/>
        <end position="264"/>
    </location>
</feature>
<dbReference type="InterPro" id="IPR036890">
    <property type="entry name" value="HATPase_C_sf"/>
</dbReference>
<name>A0A2S3QVZ3_VIBVL</name>
<feature type="domain" description="Histidine kinase" evidence="11">
    <location>
        <begin position="321"/>
        <end position="536"/>
    </location>
</feature>
<dbReference type="Gene3D" id="6.10.340.10">
    <property type="match status" value="1"/>
</dbReference>
<dbReference type="PANTHER" id="PTHR44936">
    <property type="entry name" value="SENSOR PROTEIN CREC"/>
    <property type="match status" value="1"/>
</dbReference>
<keyword evidence="5" id="KW-0597">Phosphoprotein</keyword>
<dbReference type="PANTHER" id="PTHR44936:SF10">
    <property type="entry name" value="SENSOR PROTEIN RSTB"/>
    <property type="match status" value="1"/>
</dbReference>
<dbReference type="Proteomes" id="UP000237466">
    <property type="component" value="Unassembled WGS sequence"/>
</dbReference>
<dbReference type="Gene3D" id="1.10.287.130">
    <property type="match status" value="1"/>
</dbReference>
<evidence type="ECO:0000256" key="10">
    <source>
        <dbReference type="SAM" id="Phobius"/>
    </source>
</evidence>